<dbReference type="PANTHER" id="PTHR48103">
    <property type="entry name" value="MIDASIN-RELATED"/>
    <property type="match status" value="1"/>
</dbReference>
<protein>
    <recommendedName>
        <fullName evidence="4 10">Midasin</fullName>
    </recommendedName>
</protein>
<evidence type="ECO:0000256" key="9">
    <source>
        <dbReference type="ARBA" id="ARBA00023242"/>
    </source>
</evidence>
<feature type="region of interest" description="Disordered" evidence="11">
    <location>
        <begin position="728"/>
        <end position="753"/>
    </location>
</feature>
<accession>A0A9P4WNQ8</accession>
<dbReference type="InterPro" id="IPR002035">
    <property type="entry name" value="VWF_A"/>
</dbReference>
<evidence type="ECO:0000256" key="6">
    <source>
        <dbReference type="ARBA" id="ARBA00022741"/>
    </source>
</evidence>
<dbReference type="GO" id="GO:0005730">
    <property type="term" value="C:nucleolus"/>
    <property type="evidence" value="ECO:0007669"/>
    <property type="project" value="UniProtKB-SubCell"/>
</dbReference>
<feature type="region of interest" description="Disordered" evidence="11">
    <location>
        <begin position="4414"/>
        <end position="4540"/>
    </location>
</feature>
<evidence type="ECO:0000256" key="10">
    <source>
        <dbReference type="PIRNR" id="PIRNR010340"/>
    </source>
</evidence>
<dbReference type="GO" id="GO:0000055">
    <property type="term" value="P:ribosomal large subunit export from nucleus"/>
    <property type="evidence" value="ECO:0007669"/>
    <property type="project" value="TreeGrafter"/>
</dbReference>
<dbReference type="Gene3D" id="3.40.50.300">
    <property type="entry name" value="P-loop containing nucleotide triphosphate hydrolases"/>
    <property type="match status" value="6"/>
</dbReference>
<feature type="region of interest" description="Disordered" evidence="11">
    <location>
        <begin position="4003"/>
        <end position="4398"/>
    </location>
</feature>
<feature type="compositionally biased region" description="Basic and acidic residues" evidence="11">
    <location>
        <begin position="4052"/>
        <end position="4061"/>
    </location>
</feature>
<comment type="subcellular location">
    <subcellularLocation>
        <location evidence="1">Nucleus</location>
        <location evidence="1">Nucleolus</location>
    </subcellularLocation>
    <subcellularLocation>
        <location evidence="2">Nucleus</location>
        <location evidence="2">Nucleoplasm</location>
    </subcellularLocation>
</comment>
<feature type="compositionally biased region" description="Acidic residues" evidence="11">
    <location>
        <begin position="4062"/>
        <end position="4102"/>
    </location>
</feature>
<dbReference type="Proteomes" id="UP000758155">
    <property type="component" value="Unassembled WGS sequence"/>
</dbReference>
<feature type="region of interest" description="Disordered" evidence="11">
    <location>
        <begin position="4810"/>
        <end position="4830"/>
    </location>
</feature>
<dbReference type="InterPro" id="IPR027417">
    <property type="entry name" value="P-loop_NTPase"/>
</dbReference>
<dbReference type="InterPro" id="IPR048617">
    <property type="entry name" value="MDN1_AAA_lid_4"/>
</dbReference>
<keyword evidence="14" id="KW-1185">Reference proteome</keyword>
<dbReference type="EMBL" id="SWKV01000042">
    <property type="protein sequence ID" value="KAF3037524.1"/>
    <property type="molecule type" value="Genomic_DNA"/>
</dbReference>
<comment type="caution">
    <text evidence="13">The sequence shown here is derived from an EMBL/GenBank/DDBJ whole genome shotgun (WGS) entry which is preliminary data.</text>
</comment>
<proteinExistence type="inferred from homology"/>
<evidence type="ECO:0000256" key="11">
    <source>
        <dbReference type="SAM" id="MobiDB-lite"/>
    </source>
</evidence>
<feature type="compositionally biased region" description="Basic and acidic residues" evidence="11">
    <location>
        <begin position="4460"/>
        <end position="4469"/>
    </location>
</feature>
<feature type="compositionally biased region" description="Polar residues" evidence="11">
    <location>
        <begin position="4449"/>
        <end position="4459"/>
    </location>
</feature>
<dbReference type="GO" id="GO:0005654">
    <property type="term" value="C:nucleoplasm"/>
    <property type="evidence" value="ECO:0007669"/>
    <property type="project" value="UniProtKB-SubCell"/>
</dbReference>
<evidence type="ECO:0000256" key="3">
    <source>
        <dbReference type="ARBA" id="ARBA00007188"/>
    </source>
</evidence>
<gene>
    <name evidence="13" type="ORF">E8E12_007571</name>
</gene>
<dbReference type="GO" id="GO:0000027">
    <property type="term" value="P:ribosomal large subunit assembly"/>
    <property type="evidence" value="ECO:0007669"/>
    <property type="project" value="InterPro"/>
</dbReference>
<dbReference type="Pfam" id="PF17865">
    <property type="entry name" value="AAA_lid_5"/>
    <property type="match status" value="1"/>
</dbReference>
<dbReference type="Pfam" id="PF21108">
    <property type="entry name" value="MDN1_4th"/>
    <property type="match status" value="1"/>
</dbReference>
<feature type="compositionally biased region" description="Acidic residues" evidence="11">
    <location>
        <begin position="4042"/>
        <end position="4051"/>
    </location>
</feature>
<name>A0A9P4WNQ8_9PLEO</name>
<evidence type="ECO:0000256" key="2">
    <source>
        <dbReference type="ARBA" id="ARBA00004642"/>
    </source>
</evidence>
<dbReference type="InterPro" id="IPR011704">
    <property type="entry name" value="ATPase_dyneun-rel_AAA"/>
</dbReference>
<reference evidence="13" key="1">
    <citation type="submission" date="2019-04" db="EMBL/GenBank/DDBJ databases">
        <title>Sequencing of skin fungus with MAO and IRED activity.</title>
        <authorList>
            <person name="Marsaioli A.J."/>
            <person name="Bonatto J.M.C."/>
            <person name="Reis Junior O."/>
        </authorList>
    </citation>
    <scope>NUCLEOTIDE SEQUENCE</scope>
    <source>
        <strain evidence="13">28M1</strain>
    </source>
</reference>
<keyword evidence="7 10" id="KW-0067">ATP-binding</keyword>
<keyword evidence="5" id="KW-0597">Phosphoprotein</keyword>
<dbReference type="PANTHER" id="PTHR48103:SF2">
    <property type="entry name" value="MIDASIN"/>
    <property type="match status" value="1"/>
</dbReference>
<keyword evidence="9 10" id="KW-0539">Nucleus</keyword>
<comment type="similarity">
    <text evidence="3 10">Belongs to the midasin family.</text>
</comment>
<evidence type="ECO:0000256" key="8">
    <source>
        <dbReference type="ARBA" id="ARBA00023186"/>
    </source>
</evidence>
<comment type="function">
    <text evidence="10">Nuclear chaperone required for maturation and nuclear export of pre-60S ribosome subunits.</text>
</comment>
<evidence type="ECO:0000256" key="1">
    <source>
        <dbReference type="ARBA" id="ARBA00004604"/>
    </source>
</evidence>
<dbReference type="PROSITE" id="PS50234">
    <property type="entry name" value="VWFA"/>
    <property type="match status" value="1"/>
</dbReference>
<feature type="compositionally biased region" description="Basic and acidic residues" evidence="11">
    <location>
        <begin position="4151"/>
        <end position="4173"/>
    </location>
</feature>
<keyword evidence="6 10" id="KW-0547">Nucleotide-binding</keyword>
<dbReference type="InterPro" id="IPR012099">
    <property type="entry name" value="Midasin"/>
</dbReference>
<feature type="compositionally biased region" description="Basic and acidic residues" evidence="11">
    <location>
        <begin position="4415"/>
        <end position="4444"/>
    </location>
</feature>
<dbReference type="SMART" id="SM00382">
    <property type="entry name" value="AAA"/>
    <property type="match status" value="6"/>
</dbReference>
<feature type="compositionally biased region" description="Basic and acidic residues" evidence="11">
    <location>
        <begin position="4383"/>
        <end position="4398"/>
    </location>
</feature>
<dbReference type="Pfam" id="PF07728">
    <property type="entry name" value="AAA_5"/>
    <property type="match status" value="9"/>
</dbReference>
<feature type="compositionally biased region" description="Basic and acidic residues" evidence="11">
    <location>
        <begin position="4479"/>
        <end position="4510"/>
    </location>
</feature>
<dbReference type="PIRSF" id="PIRSF010340">
    <property type="entry name" value="Midasin"/>
    <property type="match status" value="1"/>
</dbReference>
<feature type="compositionally biased region" description="Basic and acidic residues" evidence="11">
    <location>
        <begin position="4116"/>
        <end position="4139"/>
    </location>
</feature>
<dbReference type="FunFam" id="3.40.50.300:FF:000142">
    <property type="entry name" value="Midasin"/>
    <property type="match status" value="1"/>
</dbReference>
<organism evidence="13 14">
    <name type="scientific">Didymella heteroderae</name>
    <dbReference type="NCBI Taxonomy" id="1769908"/>
    <lineage>
        <taxon>Eukaryota</taxon>
        <taxon>Fungi</taxon>
        <taxon>Dikarya</taxon>
        <taxon>Ascomycota</taxon>
        <taxon>Pezizomycotina</taxon>
        <taxon>Dothideomycetes</taxon>
        <taxon>Pleosporomycetidae</taxon>
        <taxon>Pleosporales</taxon>
        <taxon>Pleosporineae</taxon>
        <taxon>Didymellaceae</taxon>
        <taxon>Didymella</taxon>
    </lineage>
</organism>
<dbReference type="SUPFAM" id="SSF52540">
    <property type="entry name" value="P-loop containing nucleoside triphosphate hydrolases"/>
    <property type="match status" value="6"/>
</dbReference>
<dbReference type="GO" id="GO:0030687">
    <property type="term" value="C:preribosome, large subunit precursor"/>
    <property type="evidence" value="ECO:0007669"/>
    <property type="project" value="TreeGrafter"/>
</dbReference>
<dbReference type="InterPro" id="IPR003593">
    <property type="entry name" value="AAA+_ATPase"/>
</dbReference>
<feature type="compositionally biased region" description="Acidic residues" evidence="11">
    <location>
        <begin position="4279"/>
        <end position="4298"/>
    </location>
</feature>
<dbReference type="InterPro" id="IPR041190">
    <property type="entry name" value="Midasin_AAA_lid_5"/>
</dbReference>
<evidence type="ECO:0000313" key="13">
    <source>
        <dbReference type="EMBL" id="KAF3037524.1"/>
    </source>
</evidence>
<dbReference type="GO" id="GO:0016887">
    <property type="term" value="F:ATP hydrolysis activity"/>
    <property type="evidence" value="ECO:0007669"/>
    <property type="project" value="InterPro"/>
</dbReference>
<feature type="domain" description="VWFA" evidence="12">
    <location>
        <begin position="4657"/>
        <end position="4879"/>
    </location>
</feature>
<dbReference type="SMART" id="SM00327">
    <property type="entry name" value="VWA"/>
    <property type="match status" value="1"/>
</dbReference>
<dbReference type="InterPro" id="IPR040848">
    <property type="entry name" value="AAA_lid_7"/>
</dbReference>
<dbReference type="Gene3D" id="3.40.50.410">
    <property type="entry name" value="von Willebrand factor, type A domain"/>
    <property type="match status" value="1"/>
</dbReference>
<evidence type="ECO:0000256" key="7">
    <source>
        <dbReference type="ARBA" id="ARBA00022840"/>
    </source>
</evidence>
<evidence type="ECO:0000259" key="12">
    <source>
        <dbReference type="PROSITE" id="PS50234"/>
    </source>
</evidence>
<dbReference type="FunFam" id="3.40.50.300:FF:001368">
    <property type="entry name" value="Midasin"/>
    <property type="match status" value="1"/>
</dbReference>
<keyword evidence="8 10" id="KW-0143">Chaperone</keyword>
<dbReference type="OrthoDB" id="5186at2759"/>
<feature type="compositionally biased region" description="Acidic residues" evidence="11">
    <location>
        <begin position="4206"/>
        <end position="4270"/>
    </location>
</feature>
<feature type="compositionally biased region" description="Acidic residues" evidence="11">
    <location>
        <begin position="4174"/>
        <end position="4188"/>
    </location>
</feature>
<dbReference type="Pfam" id="PF17867">
    <property type="entry name" value="AAA_lid_7"/>
    <property type="match status" value="3"/>
</dbReference>
<dbReference type="FunFam" id="3.40.50.300:FF:000582">
    <property type="entry name" value="Midasin"/>
    <property type="match status" value="1"/>
</dbReference>
<dbReference type="InterPro" id="IPR036465">
    <property type="entry name" value="vWFA_dom_sf"/>
</dbReference>
<sequence>MKASKLWEGAPNPTYNLVIPESYGNSAIMASKMANINALATEALKPGSTDALFVLYEGFFTEVCARWIQSAVQTESTIAAFGRILPFAPHLSEHVERFAVHVSQSAYFGLQDTPRNSDPANSHVAEVLLGAFRLLSFDCRTFAQYVRPVAVQHLFQHQDRVVRYLAIRLFCLYIHAADHATQEMIKRNVGEGAVEGPWEGQTIDYRFLSLWEEKRWKTLRSKLQQQQEATGPSLEHLYSDLSPYTVNINGILLPCLDGAASQERPAEVISTSTTEANLDKIARGLLGSSPLLLTGLAGSGKTLLTRHFAWKLNKLDKMVTLHLNEQSDAKLLIGMYATGSKPGTFAWKSGVLTTAVREGRWIFIEDLDRAPNEVISTLLPLIERGELLIPSRGETVRAARGFRIIATMRSTLNPRGQEIIPRQNMIGHRFWHSITVQMPQLEEFQQVISAKYPALQRHLAGIMRVYARLLELYSDAKFSSENGTSLRAMTPRDLLKWCDRIAVLLAQTSSFSTAQTDDIFMEAFDCFAGSLRSDSARLRVMACVAEELHIDPQRRDHLLRDRSVKLSVPTKSTAAGTIQVGRARLSKHKSSKRTMSSRPFSTNDYTLRLLEKVAVAVDRQEPLLLVGETGTGKTTTIQYLAEQLGRKLVAFNLSQQSESGDLLGGYKPVNVRSLVIPLKDEFDDLFDTTFSRKKNLRFIEMLGKRVAKGEWKRVCTLWREALKMVDAARKAHESQPSSPDADGDQPRKKRKMDSLPANFPAARWEKFAIDLHNLEAQLASGSETFAFSFLEGNIVKAVRNGDWVLLDEINLASSDTLEALTDLLGGGPDGNPSILLTETGNVERVVAHPNFRVFAAMNPATDVGKKDLPPGIRSRFTELYVESPDSDEKSLRNIVEKYLGGDGTDPAIVRVARDVTSLYLEIQQLAKANMLVDGADQKPHFSLRTLTRTLTYAREIAPLCSVRRALYEGFHMSFLTFLNKASEDLVAALITKHMFPQKASLKAELNKPLQQPNDGRTYVRHGHYLLRQGSQPVEEKKEYIITPFVQRNMNNLIRAASTRRYPVLIQGPTSSGKTSMIEYLAKRSGNTFVRINNHEHTDLQEYLGSYISGADGKLTFQEGILVRALREGHWIVLDELNLAPTDVLEALNRLLDDNRELLIPETQEVVRPHDDFMLFATQNPAGLYGGRKVLSRAFRNRFLELHFDDIPVEELTEILHRRVQIPETWCKKIVAVYKELSTLRQENRIFEQKSFATLRDLFRWAQRKAETIHDLAANGYMLLAERVRKEEERVAVKKIMEKVLSANGPRVTIDDEQMFSQTTVKQIVDSAPTGTKKIDAAVVWTRAMRRLFVLVRHAMINNEPVLLIGETGCGKTTVCQMLADAFGKELHILNAHQNTETGDLIGAQRPIRNRAAIEEALRRDVLEAFEGVPLEVNPHTLEMDPLLHLYDQLEKEPTITIRQDLRISIKTNRIKAGALFEWADGSLVNAMKTGQYFLLDEISLADDSVLERLNSVLEPSRTLLLAEKGPDDSEVVASAEFQFLATMNPGGDYGKKELSPALRNRFTEIWVPALSDLEDVLQIVRSKLNSNATQYADAIVKFSQWFNDKYNTSAASSVSIRDTLAWVTFINSTIHDDPVFGIVHGAAMVFIDTLGANPAGLLAISAASIDDERRACLQQLSKLLGQDASYLYYGNVDIISTEQSFQLGTFAIPKFSSAASEANNFALEAPTTRGNAMRVIRALQLAKPILLEGNPGVGKTTLVTALAKAIGKPLTRLNLSEQTDLMDLFGSDVPVEGGAAGTFAWRDAPFLKAMKNGDWVLLDEMNLASQSVLEGLNAVLDHRGEVYISELDQTFHKHKDFRVFAAQNPHHQGGGRKGLPASFVNRFTVVYADVFRPEDLTLICRKVFPAIQEEEINKLIGFVAQLDEQVVTHRAFGNLGAPWEFNLRDTLRWLQLLASAEYPGSARDFLDTIFVQRFRAESDRARLLKLFESLYGAHEPRMSLYHNISTKNVQVGLGLLSRDTALAHQDTSSILRIPQLGPMEALLVSVKQNWPVILVGPPGSGKTAMINQLASFVGAELVTFSMNADVDAMDLVGGYEQIDPSRQVHQCLEQLETLVRRRIAISERPSESLIKLLERLHVEGSQFTNSFFELLQEVAQNDAETATLARALHTVLQSSNLQIDGARFQWVDGILIRALEQGKWLVLDNANLCSSAVLDRLNSLLEPNGYLSINEHSTADGEARLVRPHPDFRIFMTMDSRFGELSRAMRNRAVEICLLESDHASKSEPSSVLEYPLESAVYRFRQFQTHEDSVEQTLQARFENLSFTDTNLMEQFVKQARLGLVTPSKSEQTNGHFFPDVMELSTKPQIPRALEDNLSRFNQFISKTWAVQTQPQITADGMMDLLPIHPLGNELSVSRSTTTKASAFQSSQMYELMLDLYDMQQAIHSLPSAKFERRKERQKLPAFLHAYWQALVKLVEGVSTVNNAGQYMDLAFLKPLRTMFWAFFALAQGSAFDRATFLTYLKMLSSSTPVLSNETHAMVQTLVAVLSKQVAAFGTEVQLSSGFSMEPLWRHLKPDTPRSIAELEAILKLEALADRLDAVMWKSSLKADEMVQIRERFASSLQLIRREDVNPDELITILDNAVRELEDGIGEDDATITPYFEEEFEGLCQFLDVAVRQDGVRYLPDNASPALLSARSKAALFARRPTKLATLSIGKAHSPTDIFAKVYRHIGLVKDSADSLALQGRFHMAMLGKLYSADEVQLTQLARFETELQVLSQQIALDAEKITKDQDEALDTLYLDLWQAIDTSIPSVLHTKIRATSKATGQEWIELALLGIHAYVPNYPHDPALRPMIERRMFNEEKAGLLCALDVLRRFQAEFTGQDTSLRIRQVEAAIQGMGDEPPVPAIARPEISQLDELQGEFTNLLSIVQPLLSKSMSAEEAALDVTLHQNVIRVIQRLAEGYRAYDDITDTVVGLLACLYIGLLLAKKEYEDQEKTRVGKSLQYIARETPFLGLVDAKSAITTADFLHGAEVALSANNATIDPRWHALYLLSIVKSADPESFSKPVARGLLHGIFTSFFTEYKTKLLQDQEKEAQDKSLYSYRGMEEEENDEEDRTLFPDYEAELEADSAVEAPAAQSAAQATSRDHAIRLANMHTELFLEGREASDSVKTLLEWCASEMNRVADGKSHSTTHENALPALYLTLEKKIDALNGSGTGSSYNFYFDANLPEAKRLITFVHRIQARYRQIRSVWPEHMTLADVLRTCDEALAFRHVDPVAKFITKAEKLHAYMYDWQRVASKQYSTADLLDDLTKLLVSWRQLELTTWARLFDLEVEKCRDSAKSWFFVAYETIIAASESVEDEQAMRTHAKGLLKSLEGFFENTTLGQFEQRIKLLQQLRQHAAMRMRDVEHFKILHSALGNFIAYFSRLEKPVHEALAKGRQALEKEVNNVIKLASWKDTNIEALKQSAKTSHRKLSKLVRKFRAVLNKPVSIVMSAGFADDGSMQREASLALVSAAVNPEALACCDKYVPGWTERPTRFKNLSITVNMMRNLALPSTDIVDGAVYIDELITSVTTSILELQKATPSTLTEDNKSEVQQLKTQKRKLYADTMKELRQMGVKSNLSVDTLVKQDELSTVLSSLPIVQSVDVGCGRVAEGHLHQALNLMPQVRAVSKEHSGDLTSNDVAKSIGYIEGLLYISIKQRGVLSRASQALEASKASLAVVSNIWHPDEGRLLVVAPQQVEASRSLQPSLRWLAAALKTGTDVVAAQAKLGKTNELDALLREMREWTVRLQDLAAAYDKLPDLPTNVQSSAHTALDRSVTTTIADLRVAFAGWNDNNEIARTVLQHVVPFIFQYPKITAQLPSTEIQHTVEQHFKDIFSALDSILGSMQDVDAALKELPASSEDAAWLVKEEQVLSSALNGLHASQIRDAIDIILDKMQYLHNDTNLQGIVAMFAAIQPILNQYIASHYYLVDRFDALHASTTRLLYRLSRSFIQVGTQGFCQPPEKSSDQQKGKDEKLEEGTGLGEGEGAEDISKDIEDDEDLEDLAQEKGEREGSIEEQDDAVDMGENDMEGQTEEMGEKEDKGDEEGEEGDDDVQSEVGSVDDLGPSAVDEKMWDEGGKDDDAKDKEGKQDVGTEDQEEQVAAEQKEKEKEQAGEDGKEEEKKDGQEGEEDEELEGEDQEENVGAGETEQMDPHAKEEETLDLPEDLNMDGQDDDGKQDDDLGDMDMGDDLPEDEMDPDMGPDAEPDTVDEEVGPEQEGEDEKDTTGHVPDEEQPAEDEEQEGDEPMDDDAIPLPEENIPDDEPREQKDTDQTDPNAEAGAGTEANEEAHQNKNEQASASAANRDEGEEGDGSDQKQDTAAEDGTLGQTTAPDAGGRGEEPEESKETQSFKKLGDVLEKWYNQQKQITEAREKDETQVQQIDKEIDMADADFEHLQDEEQQADTQALGTATEEQAKALDHDMALPMNEKEEEEKMPTRPEDNDQDVADSHDVDMDDADSKLEPEQEEQQPQPGATDGQPQAFIGDQKPFSAQDDEDMADAMPLDEDISDTSSVAEVDHQLETTHLSSSAMDPTTARSLWLAHESATHSLSQQLTESLRLILAPTLATKLRGDFRTGKRLNLKRIIPYIASGYKRDKIWMRRSQPSKRSYQVMIALDDSRSMADSGASNLALKTLTLVTRSLAMLEVGEVSVVGFGDSVNVAHDFDKPFTSEAGVKAFEQFGFDAAKTNVRGLVDKSLDLFAEARRKGSSSAGEDLWQLMLVVSDGICDSHAEIQRLVRKAQEERVMIVFIIIDATATAPFAAPVPKASDEPGAQPEAPKKEVEKTSILDLQSVEITPEGKVVRWKYMERFPFRYYLVVRDVRELPGVLAGALRQWFGEVAGSAS</sequence>
<evidence type="ECO:0000256" key="4">
    <source>
        <dbReference type="ARBA" id="ARBA00017143"/>
    </source>
</evidence>
<dbReference type="FunFam" id="3.40.50.300:FF:000712">
    <property type="entry name" value="Midasin"/>
    <property type="match status" value="1"/>
</dbReference>
<evidence type="ECO:0000256" key="5">
    <source>
        <dbReference type="ARBA" id="ARBA00022553"/>
    </source>
</evidence>
<dbReference type="SUPFAM" id="SSF53300">
    <property type="entry name" value="vWA-like"/>
    <property type="match status" value="1"/>
</dbReference>
<evidence type="ECO:0000313" key="14">
    <source>
        <dbReference type="Proteomes" id="UP000758155"/>
    </source>
</evidence>
<feature type="compositionally biased region" description="Basic and acidic residues" evidence="11">
    <location>
        <begin position="4011"/>
        <end position="4025"/>
    </location>
</feature>
<dbReference type="CDD" id="cd00009">
    <property type="entry name" value="AAA"/>
    <property type="match status" value="3"/>
</dbReference>
<dbReference type="GO" id="GO:0005524">
    <property type="term" value="F:ATP binding"/>
    <property type="evidence" value="ECO:0007669"/>
    <property type="project" value="UniProtKB-KW"/>
</dbReference>